<name>A0A853L0B2_9PROT</name>
<proteinExistence type="predicted"/>
<reference evidence="1 2" key="1">
    <citation type="submission" date="2014-07" db="EMBL/GenBank/DDBJ databases">
        <title>Draft genome sequence of Thalassospira tepidiphila 1-1B.</title>
        <authorList>
            <person name="Lai Q."/>
            <person name="Shao Z."/>
        </authorList>
    </citation>
    <scope>NUCLEOTIDE SEQUENCE [LARGE SCALE GENOMIC DNA]</scope>
    <source>
        <strain evidence="1 2">MCCC 1A03514</strain>
    </source>
</reference>
<organism evidence="1 2">
    <name type="scientific">Thalassospira tepidiphila MCCC 1A03514</name>
    <dbReference type="NCBI Taxonomy" id="1177930"/>
    <lineage>
        <taxon>Bacteria</taxon>
        <taxon>Pseudomonadati</taxon>
        <taxon>Pseudomonadota</taxon>
        <taxon>Alphaproteobacteria</taxon>
        <taxon>Rhodospirillales</taxon>
        <taxon>Thalassospiraceae</taxon>
        <taxon>Thalassospira</taxon>
    </lineage>
</organism>
<accession>A0A853L0B2</accession>
<dbReference type="EMBL" id="JPVZ01000003">
    <property type="protein sequence ID" value="OAZ10430.1"/>
    <property type="molecule type" value="Genomic_DNA"/>
</dbReference>
<dbReference type="RefSeq" id="WP_064780751.1">
    <property type="nucleotide sequence ID" value="NZ_JPVZ01000003.1"/>
</dbReference>
<dbReference type="AlphaFoldDB" id="A0A853L0B2"/>
<evidence type="ECO:0000313" key="2">
    <source>
        <dbReference type="Proteomes" id="UP000094009"/>
    </source>
</evidence>
<dbReference type="Proteomes" id="UP000094009">
    <property type="component" value="Unassembled WGS sequence"/>
</dbReference>
<evidence type="ECO:0000313" key="1">
    <source>
        <dbReference type="EMBL" id="OAZ10430.1"/>
    </source>
</evidence>
<evidence type="ECO:0008006" key="3">
    <source>
        <dbReference type="Google" id="ProtNLM"/>
    </source>
</evidence>
<gene>
    <name evidence="1" type="ORF">TH4_09380</name>
</gene>
<sequence>MTNNSRYNICIVQPPGYIHSLAFAELAELLMYSIREAGYPAQIQTNQFVQGAVNIIVGAHLLDVSALRAVPEGTIILNTEQLTGVGEKWREQLTGWFESGLEIWDYSPANIEVIKALGAEKVRYLPIGFQKELQRIDISVEQDIDVLFYGSINERRRDILSQIEAKGLNLKVLMGVYGKERDQWIARSKVILNHHFYESQIFEIVRVSYLLTNAKAVVAEVNPETVIEDRFRKGVIDVPYAGLVDAVCDLVADTTKRKALQRRALNSLIKYPQGEFTKPLLEFTH</sequence>
<comment type="caution">
    <text evidence="1">The sequence shown here is derived from an EMBL/GenBank/DDBJ whole genome shotgun (WGS) entry which is preliminary data.</text>
</comment>
<protein>
    <recommendedName>
        <fullName evidence="3">Glycosyl transferase family 1 domain-containing protein</fullName>
    </recommendedName>
</protein>